<dbReference type="UniPathway" id="UPA00232"/>
<reference evidence="2 3" key="1">
    <citation type="submission" date="2014-02" db="EMBL/GenBank/DDBJ databases">
        <title>Vibrio fortis Dalian14 Genome Sequencing.</title>
        <authorList>
            <person name="Wang Y."/>
            <person name="Song L."/>
            <person name="Liu G."/>
            <person name="Ding J."/>
        </authorList>
    </citation>
    <scope>NUCLEOTIDE SEQUENCE [LARGE SCALE GENOMIC DNA]</scope>
    <source>
        <strain evidence="2 3">Dalian14</strain>
    </source>
</reference>
<comment type="pathway">
    <text evidence="1">Cofactor biosynthesis; ubiquinone biosynthesis.</text>
</comment>
<comment type="subunit">
    <text evidence="1">Forms a heterodimer with UbiV.</text>
</comment>
<accession>A0A066UQF1</accession>
<dbReference type="HAMAP" id="MF_02232">
    <property type="entry name" value="UbiU"/>
    <property type="match status" value="1"/>
</dbReference>
<keyword evidence="2" id="KW-0645">Protease</keyword>
<dbReference type="RefSeq" id="WP_032551555.1">
    <property type="nucleotide sequence ID" value="NZ_JBEEAX010000002.1"/>
</dbReference>
<dbReference type="InterPro" id="IPR001539">
    <property type="entry name" value="Peptidase_U32"/>
</dbReference>
<dbReference type="PANTHER" id="PTHR30217:SF3">
    <property type="entry name" value="UBIQUINONE BIOSYNTHESIS PROTEIN UBIU"/>
    <property type="match status" value="1"/>
</dbReference>
<feature type="binding site" evidence="1">
    <location>
        <position position="234"/>
    </location>
    <ligand>
        <name>[4Fe-4S] cluster</name>
        <dbReference type="ChEBI" id="CHEBI:49883"/>
    </ligand>
</feature>
<dbReference type="InterPro" id="IPR051454">
    <property type="entry name" value="RNA/ubiquinone_mod_enzymes"/>
</dbReference>
<dbReference type="OrthoDB" id="9807498at2"/>
<feature type="binding site" evidence="1">
    <location>
        <position position="178"/>
    </location>
    <ligand>
        <name>[4Fe-4S] cluster</name>
        <dbReference type="ChEBI" id="CHEBI:49883"/>
    </ligand>
</feature>
<dbReference type="GO" id="GO:0051539">
    <property type="term" value="F:4 iron, 4 sulfur cluster binding"/>
    <property type="evidence" value="ECO:0007669"/>
    <property type="project" value="UniProtKB-UniRule"/>
</dbReference>
<evidence type="ECO:0000313" key="2">
    <source>
        <dbReference type="EMBL" id="KDN28107.1"/>
    </source>
</evidence>
<dbReference type="GO" id="GO:0008233">
    <property type="term" value="F:peptidase activity"/>
    <property type="evidence" value="ECO:0007669"/>
    <property type="project" value="UniProtKB-KW"/>
</dbReference>
<keyword evidence="1" id="KW-0479">Metal-binding</keyword>
<protein>
    <recommendedName>
        <fullName evidence="1">Ubiquinone biosynthesis protein UbiU</fullName>
    </recommendedName>
</protein>
<dbReference type="PANTHER" id="PTHR30217">
    <property type="entry name" value="PEPTIDASE U32 FAMILY"/>
    <property type="match status" value="1"/>
</dbReference>
<dbReference type="GO" id="GO:0006508">
    <property type="term" value="P:proteolysis"/>
    <property type="evidence" value="ECO:0007669"/>
    <property type="project" value="UniProtKB-KW"/>
</dbReference>
<comment type="caution">
    <text evidence="2">The sequence shown here is derived from an EMBL/GenBank/DDBJ whole genome shotgun (WGS) entry which is preliminary data.</text>
</comment>
<keyword evidence="1" id="KW-0004">4Fe-4S</keyword>
<keyword evidence="3" id="KW-1185">Reference proteome</keyword>
<name>A0A066UQF1_9VIBR</name>
<evidence type="ECO:0000313" key="3">
    <source>
        <dbReference type="Proteomes" id="UP000027219"/>
    </source>
</evidence>
<dbReference type="Proteomes" id="UP000027219">
    <property type="component" value="Unassembled WGS sequence"/>
</dbReference>
<proteinExistence type="inferred from homology"/>
<keyword evidence="1" id="KW-0408">Iron</keyword>
<dbReference type="InterPro" id="IPR043692">
    <property type="entry name" value="UbiU"/>
</dbReference>
<dbReference type="EMBL" id="JFFR01000023">
    <property type="protein sequence ID" value="KDN28107.1"/>
    <property type="molecule type" value="Genomic_DNA"/>
</dbReference>
<keyword evidence="1" id="KW-0411">Iron-sulfur</keyword>
<gene>
    <name evidence="1" type="primary">ubiU</name>
    <name evidence="2" type="ORF">VFDL14_16225</name>
</gene>
<dbReference type="GO" id="GO:0006744">
    <property type="term" value="P:ubiquinone biosynthetic process"/>
    <property type="evidence" value="ECO:0007669"/>
    <property type="project" value="UniProtKB-UniRule"/>
</dbReference>
<dbReference type="Pfam" id="PF01136">
    <property type="entry name" value="Peptidase_U32"/>
    <property type="match status" value="1"/>
</dbReference>
<feature type="binding site" evidence="1">
    <location>
        <position position="195"/>
    </location>
    <ligand>
        <name>[4Fe-4S] cluster</name>
        <dbReference type="ChEBI" id="CHEBI:49883"/>
    </ligand>
</feature>
<dbReference type="AlphaFoldDB" id="A0A066UQF1"/>
<comment type="cofactor">
    <cofactor evidence="1">
        <name>[4Fe-4S] cluster</name>
        <dbReference type="ChEBI" id="CHEBI:49883"/>
    </cofactor>
</comment>
<feature type="binding site" evidence="1">
    <location>
        <position position="171"/>
    </location>
    <ligand>
        <name>[4Fe-4S] cluster</name>
        <dbReference type="ChEBI" id="CHEBI:49883"/>
    </ligand>
</feature>
<keyword evidence="2" id="KW-0378">Hydrolase</keyword>
<keyword evidence="1" id="KW-0831">Ubiquinone biosynthesis</keyword>
<dbReference type="PROSITE" id="PS01276">
    <property type="entry name" value="PEPTIDASE_U32"/>
    <property type="match status" value="1"/>
</dbReference>
<sequence>MELLCPAGNLPALKTAIDCGADAVYIGFKDDTNARHFAGLNFSGKKLDRAVEYVHDRKKKIHIALNTFAHPNGFERWTNAVDQAAALGVDALIVADIAVLEYAANKYPHMELHLSVQASATNAAAIDFYHKNFNVKRVVLPRVLSIHQVKQLSRNISSDVDLEVFAFGSLCIMAEGRCYLSSYMTGESPNTVGACSPAKYVRWQETETGLESRLNEILIDKYAQGENAGYPTLCKGRFEAEIEGERKRYHALEEPTSLNTLSMLPELFAANVASVKIEGRQRSPAYVEQVTRTWRAAIDRYQANPEAYQVEAAWDAALANVSEGTQTTLGAYHRKWQ</sequence>
<organism evidence="2 3">
    <name type="scientific">Vibrio fortis</name>
    <dbReference type="NCBI Taxonomy" id="212667"/>
    <lineage>
        <taxon>Bacteria</taxon>
        <taxon>Pseudomonadati</taxon>
        <taxon>Pseudomonadota</taxon>
        <taxon>Gammaproteobacteria</taxon>
        <taxon>Vibrionales</taxon>
        <taxon>Vibrionaceae</taxon>
        <taxon>Vibrio</taxon>
    </lineage>
</organism>
<evidence type="ECO:0000256" key="1">
    <source>
        <dbReference type="HAMAP-Rule" id="MF_02232"/>
    </source>
</evidence>
<dbReference type="STRING" id="212667.VFDL14_16225"/>
<comment type="function">
    <text evidence="1">Required for O(2)-independent ubiquinone (coenzyme Q) biosynthesis. Together with UbiV, is essential for the C6-hydroxylation reaction in the oxygen-independent ubiquinone biosynthesis pathway.</text>
</comment>
<comment type="similarity">
    <text evidence="1">Belongs to the peptidase U32 family. UbiU subfamily.</text>
</comment>
<dbReference type="GO" id="GO:0046872">
    <property type="term" value="F:metal ion binding"/>
    <property type="evidence" value="ECO:0007669"/>
    <property type="project" value="UniProtKB-KW"/>
</dbReference>